<dbReference type="GO" id="GO:0009338">
    <property type="term" value="C:exodeoxyribonuclease V complex"/>
    <property type="evidence" value="ECO:0007669"/>
    <property type="project" value="InterPro"/>
</dbReference>
<dbReference type="Proteomes" id="UP000682739">
    <property type="component" value="Chromosome"/>
</dbReference>
<keyword evidence="7 10" id="KW-0067">ATP-binding</keyword>
<dbReference type="HAMAP" id="MF_01486">
    <property type="entry name" value="RecC"/>
    <property type="match status" value="1"/>
</dbReference>
<dbReference type="EMBL" id="CP072110">
    <property type="protein sequence ID" value="QTH64328.1"/>
    <property type="molecule type" value="Genomic_DNA"/>
</dbReference>
<evidence type="ECO:0000256" key="4">
    <source>
        <dbReference type="ARBA" id="ARBA00022801"/>
    </source>
</evidence>
<dbReference type="PANTHER" id="PTHR30591">
    <property type="entry name" value="RECBCD ENZYME SUBUNIT RECC"/>
    <property type="match status" value="1"/>
</dbReference>
<dbReference type="PANTHER" id="PTHR30591:SF1">
    <property type="entry name" value="RECBCD ENZYME SUBUNIT RECC"/>
    <property type="match status" value="1"/>
</dbReference>
<evidence type="ECO:0000256" key="6">
    <source>
        <dbReference type="ARBA" id="ARBA00022839"/>
    </source>
</evidence>
<dbReference type="GO" id="GO:0000724">
    <property type="term" value="P:double-strand break repair via homologous recombination"/>
    <property type="evidence" value="ECO:0007669"/>
    <property type="project" value="UniProtKB-UniRule"/>
</dbReference>
<dbReference type="Pfam" id="PF17946">
    <property type="entry name" value="RecC_C"/>
    <property type="match status" value="1"/>
</dbReference>
<keyword evidence="4 10" id="KW-0378">Hydrolase</keyword>
<dbReference type="RefSeq" id="WP_208832383.1">
    <property type="nucleotide sequence ID" value="NZ_CP072110.1"/>
</dbReference>
<dbReference type="GO" id="GO:0005524">
    <property type="term" value="F:ATP binding"/>
    <property type="evidence" value="ECO:0007669"/>
    <property type="project" value="UniProtKB-UniRule"/>
</dbReference>
<dbReference type="AlphaFoldDB" id="A0A975DCG5"/>
<evidence type="ECO:0000256" key="9">
    <source>
        <dbReference type="ARBA" id="ARBA00023204"/>
    </source>
</evidence>
<dbReference type="KEGG" id="psym:J1N51_02250"/>
<evidence type="ECO:0000256" key="5">
    <source>
        <dbReference type="ARBA" id="ARBA00022806"/>
    </source>
</evidence>
<dbReference type="InterPro" id="IPR041500">
    <property type="entry name" value="RecC_C"/>
</dbReference>
<evidence type="ECO:0000256" key="3">
    <source>
        <dbReference type="ARBA" id="ARBA00022763"/>
    </source>
</evidence>
<comment type="function">
    <text evidence="10">A helicase/nuclease that prepares dsDNA breaks (DSB) for recombinational DNA repair. Binds to DSBs and unwinds DNA via a highly rapid and processive ATP-dependent bidirectional helicase activity. Unwinds dsDNA until it encounters a Chi (crossover hotspot instigator) sequence from the 3' direction. Cuts ssDNA a few nucleotides 3' to the Chi site. The properties and activities of the enzyme are changed at Chi. The Chi-altered holoenzyme produces a long 3'-ssDNA overhang and facilitates RecA-binding to the ssDNA for homologous DNA recombination and repair. Holoenzyme degrades any linearized DNA that is unable to undergo homologous recombination. In the holoenzyme this subunit recognizes the wild-type Chi sequence, and when added to isolated RecB increases its ATP-dependent helicase processivity.</text>
</comment>
<keyword evidence="2 10" id="KW-0547">Nucleotide-binding</keyword>
<reference evidence="12" key="1">
    <citation type="submission" date="2021-03" db="EMBL/GenBank/DDBJ databases">
        <title>Description of Psychrosphaera ytuae sp. nov. isolated from deep sea sediment of South China Sea.</title>
        <authorList>
            <person name="Zhang J."/>
            <person name="Xu X.-D."/>
        </authorList>
    </citation>
    <scope>NUCLEOTIDE SEQUENCE</scope>
    <source>
        <strain evidence="12">MTZ26</strain>
    </source>
</reference>
<accession>A0A975DCG5</accession>
<dbReference type="Pfam" id="PF04257">
    <property type="entry name" value="Exonuc_V_gamma"/>
    <property type="match status" value="1"/>
</dbReference>
<evidence type="ECO:0000313" key="12">
    <source>
        <dbReference type="EMBL" id="QTH64328.1"/>
    </source>
</evidence>
<dbReference type="GO" id="GO:0008854">
    <property type="term" value="F:exodeoxyribonuclease V activity"/>
    <property type="evidence" value="ECO:0007669"/>
    <property type="project" value="InterPro"/>
</dbReference>
<evidence type="ECO:0000256" key="7">
    <source>
        <dbReference type="ARBA" id="ARBA00022840"/>
    </source>
</evidence>
<evidence type="ECO:0000256" key="2">
    <source>
        <dbReference type="ARBA" id="ARBA00022741"/>
    </source>
</evidence>
<dbReference type="Gene3D" id="1.10.10.160">
    <property type="match status" value="1"/>
</dbReference>
<dbReference type="GO" id="GO:0003677">
    <property type="term" value="F:DNA binding"/>
    <property type="evidence" value="ECO:0007669"/>
    <property type="project" value="UniProtKB-UniRule"/>
</dbReference>
<sequence>MESNTLNVIQSNRLDVLATVLTENLRIPNTDDPFKAETVLVHSPGMSEWLKVTLSEKLGIAANLEFPLPSTFIWNLYKLFIPDVPETSVYNKDRLRWHIHKEIKQHLDADEFKSIQQYLATTSDTNKADESSIKSMFSELRAFKLSEKIADAYDNYLMYRPEWLEHWEQGFNDLPGDDEIGHQQWQAILWRALKTKMSAAGLNIHNRQSLHQALLEKLQSEEWTFEQKQGLPSRLFVFGISTLPKHQTDVLEALSSHIDVQILWFNPCQVYWGDILSEKTKARIQQFRIQQMENGSDAYFVSGNPLLASWGKLGRDYLDALSGRDINFTDLFIEGRTTSLLEQVQNDIFKLEFRQSLEPLSVEALNSDHGKRPLPNDQSILIHSCHNPIRELEVLKDSMLSWFEQDESLEPKDILVMVPDINDYAPYIDAVFERDDKYPELTIPYAISDRSGLQENPILNTYVALIGLPITRFKVSEILDWLEVPSILAAFDLDLSELEIIKKWVQESNVKWGVSGQHKSQWALPEDDLHTWLYGLERMMLGYSAANHSLWNGIVSYDDVEGLSANTLAKFIAYISYLIELKDTFSDCADLDAWHANLQDVVERLFTSSQSDTLLSPYVSQQLRDANALLLSYTESGDVAEPVNAVVVQQVIGQALTSNGVSQRFMAGRVNFCTLMPMRSVPFDTIAILGLNDGEFPRHVEPLSFDLVNQNPPRKGDRSRKLDERYLFLEAFCTAQTRLHLSYIGQSDKNNDPKTPSLLVSELIDYINESYIVDNPSVENSQGSAGDLLVIKHPLQPFNSQYFVDNVKLNLKKSYSKQWFSLLSKSKGDEFKLPSQAQSDKSSELPLMMNDTAEKGVELDDLIRFAKNPLKYFYRQQLGVNLDLSEDQVNDLEPFSHDGLTRYQFTELLVNESDAESRSSLKLRHLQAGDFPSGLWGDSLFSDYQTTADKLLDIEEKWLELAHDQIAQRRLNLSGVSQRQISMSFEIESQTLVLQGRYQLIDNLCIVRRISDKVRYDDEVQAWLLHLIRCADGQPGITTISSLKHTEWIAFAGIDSVQAKALLVPWLSAFYQSHFKGECHNWFGSLGQLYLSQFKIAFSELSEEQIYQHLDSQPEEIIVAAERAVFSKLEEDLNPRHGMHLDAYLEQLAANLSVASARENNGPDNSMVQQNTEKSLPPAFSSLSKSLLIGLEQYKQKVKTKEMKEFVDSHFYDESLFLPSNKNTEQGGA</sequence>
<dbReference type="InterPro" id="IPR011335">
    <property type="entry name" value="Restrct_endonuc-II-like"/>
</dbReference>
<dbReference type="Gene3D" id="3.40.50.300">
    <property type="entry name" value="P-loop containing nucleotide triphosphate hydrolases"/>
    <property type="match status" value="2"/>
</dbReference>
<keyword evidence="9 10" id="KW-0234">DNA repair</keyword>
<evidence type="ECO:0000259" key="11">
    <source>
        <dbReference type="Pfam" id="PF17946"/>
    </source>
</evidence>
<dbReference type="InterPro" id="IPR013986">
    <property type="entry name" value="DExx_box_DNA_helicase_dom_sf"/>
</dbReference>
<evidence type="ECO:0000256" key="10">
    <source>
        <dbReference type="HAMAP-Rule" id="MF_01486"/>
    </source>
</evidence>
<keyword evidence="1 10" id="KW-0540">Nuclease</keyword>
<keyword evidence="3 10" id="KW-0227">DNA damage</keyword>
<keyword evidence="5 10" id="KW-0347">Helicase</keyword>
<comment type="subunit">
    <text evidence="10">Heterotrimer of RecB, RecC and RecD. All subunits contribute to DNA-binding.</text>
</comment>
<dbReference type="SUPFAM" id="SSF52980">
    <property type="entry name" value="Restriction endonuclease-like"/>
    <property type="match status" value="1"/>
</dbReference>
<name>A0A975DCG5_9GAMM</name>
<evidence type="ECO:0000256" key="8">
    <source>
        <dbReference type="ARBA" id="ARBA00023125"/>
    </source>
</evidence>
<keyword evidence="6 10" id="KW-0269">Exonuclease</keyword>
<dbReference type="PIRSF" id="PIRSF000980">
    <property type="entry name" value="RecC"/>
    <property type="match status" value="1"/>
</dbReference>
<keyword evidence="13" id="KW-1185">Reference proteome</keyword>
<dbReference type="GO" id="GO:0003678">
    <property type="term" value="F:DNA helicase activity"/>
    <property type="evidence" value="ECO:0007669"/>
    <property type="project" value="UniProtKB-UniRule"/>
</dbReference>
<gene>
    <name evidence="10 12" type="primary">recC</name>
    <name evidence="12" type="ORF">J1N51_02250</name>
</gene>
<organism evidence="12 13">
    <name type="scientific">Psychrosphaera ytuae</name>
    <dbReference type="NCBI Taxonomy" id="2820710"/>
    <lineage>
        <taxon>Bacteria</taxon>
        <taxon>Pseudomonadati</taxon>
        <taxon>Pseudomonadota</taxon>
        <taxon>Gammaproteobacteria</taxon>
        <taxon>Alteromonadales</taxon>
        <taxon>Pseudoalteromonadaceae</taxon>
        <taxon>Psychrosphaera</taxon>
    </lineage>
</organism>
<dbReference type="SUPFAM" id="SSF52540">
    <property type="entry name" value="P-loop containing nucleoside triphosphate hydrolases"/>
    <property type="match status" value="2"/>
</dbReference>
<dbReference type="InterPro" id="IPR006697">
    <property type="entry name" value="RecC"/>
</dbReference>
<dbReference type="InterPro" id="IPR027417">
    <property type="entry name" value="P-loop_NTPase"/>
</dbReference>
<proteinExistence type="inferred from homology"/>
<feature type="domain" description="RecC C-terminal" evidence="11">
    <location>
        <begin position="856"/>
        <end position="1073"/>
    </location>
</feature>
<comment type="miscellaneous">
    <text evidence="10">In the RecBCD complex, RecB has a slow 3'-5' helicase, an exonuclease activity and loads RecA onto ssDNA, RecD has a fast 5'-3' helicase activity, while RecC stimulates the ATPase and processivity of the RecB helicase and contributes to recognition of the Chi site.</text>
</comment>
<comment type="similarity">
    <text evidence="10">Belongs to the RecC family.</text>
</comment>
<protein>
    <recommendedName>
        <fullName evidence="10">RecBCD enzyme subunit RecC</fullName>
    </recommendedName>
    <alternativeName>
        <fullName evidence="10">Exonuclease V subunit RecC</fullName>
        <shortName evidence="10">ExoV subunit RecC</shortName>
    </alternativeName>
    <alternativeName>
        <fullName evidence="10">Helicase/nuclease RecBCD subunit RecC</fullName>
    </alternativeName>
</protein>
<dbReference type="NCBIfam" id="TIGR01450">
    <property type="entry name" value="recC"/>
    <property type="match status" value="1"/>
</dbReference>
<evidence type="ECO:0000256" key="1">
    <source>
        <dbReference type="ARBA" id="ARBA00022722"/>
    </source>
</evidence>
<keyword evidence="8 10" id="KW-0238">DNA-binding</keyword>
<dbReference type="Gene3D" id="3.40.50.10930">
    <property type="match status" value="1"/>
</dbReference>
<evidence type="ECO:0000313" key="13">
    <source>
        <dbReference type="Proteomes" id="UP000682739"/>
    </source>
</evidence>
<dbReference type="Gene3D" id="1.10.10.990">
    <property type="match status" value="1"/>
</dbReference>